<feature type="domain" description="DUF155" evidence="1">
    <location>
        <begin position="47"/>
        <end position="209"/>
    </location>
</feature>
<proteinExistence type="predicted"/>
<dbReference type="Pfam" id="PF02582">
    <property type="entry name" value="DUF155"/>
    <property type="match status" value="1"/>
</dbReference>
<evidence type="ECO:0000259" key="1">
    <source>
        <dbReference type="Pfam" id="PF02582"/>
    </source>
</evidence>
<dbReference type="InterPro" id="IPR003734">
    <property type="entry name" value="DUF155"/>
</dbReference>
<dbReference type="AlphaFoldDB" id="A0A4R2NW97"/>
<dbReference type="OrthoDB" id="942290at2"/>
<sequence length="254" mass="29547">MKANVIAYHLEKRLDLNVIRTLFPNLSIVKREHTFLLYEIEDDSYLYIKDYGSIVFFNCSEEFKNVTISSIASKEIQPESLPSESYSLSIGSETDVDFNTIKVKELNVDTIHVVCLNLGQSVALMNYVDKTSDLHDKTLVYSKQLEHTGNFKLTKKQMRKFIGKTMNLKNNIAEDLFVFEAPEVAWNVKELSLLDYKLRDELDVVKRHQGIENSLNVIKENLDLFRDILNHKYSSMLEWIIIILILLEVVQIFF</sequence>
<gene>
    <name evidence="2" type="ORF">EV195_103233</name>
</gene>
<protein>
    <submittedName>
        <fullName evidence="2">YagE family uncharacterized protein</fullName>
    </submittedName>
</protein>
<accession>A0A4R2NW97</accession>
<dbReference type="EMBL" id="SLXM01000003">
    <property type="protein sequence ID" value="TCP25871.1"/>
    <property type="molecule type" value="Genomic_DNA"/>
</dbReference>
<dbReference type="PANTHER" id="PTHR16255">
    <property type="entry name" value="REQUIRED FOR MEIOTIC NUCLEAR DIVISION PROTEIN 1 HOMOLOG"/>
    <property type="match status" value="1"/>
</dbReference>
<keyword evidence="3" id="KW-1185">Reference proteome</keyword>
<name>A0A4R2NW97_9FLAO</name>
<comment type="caution">
    <text evidence="2">The sequence shown here is derived from an EMBL/GenBank/DDBJ whole genome shotgun (WGS) entry which is preliminary data.</text>
</comment>
<reference evidence="2 3" key="1">
    <citation type="submission" date="2019-03" db="EMBL/GenBank/DDBJ databases">
        <title>Genomic Encyclopedia of Type Strains, Phase IV (KMG-IV): sequencing the most valuable type-strain genomes for metagenomic binning, comparative biology and taxonomic classification.</title>
        <authorList>
            <person name="Goeker M."/>
        </authorList>
    </citation>
    <scope>NUCLEOTIDE SEQUENCE [LARGE SCALE GENOMIC DNA]</scope>
    <source>
        <strain evidence="2 3">DSM 14836</strain>
    </source>
</reference>
<evidence type="ECO:0000313" key="3">
    <source>
        <dbReference type="Proteomes" id="UP000294564"/>
    </source>
</evidence>
<dbReference type="InterPro" id="IPR051624">
    <property type="entry name" value="RMD1/Sad1-interacting"/>
</dbReference>
<dbReference type="PANTHER" id="PTHR16255:SF6">
    <property type="entry name" value="PROTEIN RETARDED ROOT GROWTH-LIKE"/>
    <property type="match status" value="1"/>
</dbReference>
<dbReference type="Proteomes" id="UP000294564">
    <property type="component" value="Unassembled WGS sequence"/>
</dbReference>
<organism evidence="2 3">
    <name type="scientific">Tenacibaculum skagerrakense</name>
    <dbReference type="NCBI Taxonomy" id="186571"/>
    <lineage>
        <taxon>Bacteria</taxon>
        <taxon>Pseudomonadati</taxon>
        <taxon>Bacteroidota</taxon>
        <taxon>Flavobacteriia</taxon>
        <taxon>Flavobacteriales</taxon>
        <taxon>Flavobacteriaceae</taxon>
        <taxon>Tenacibaculum</taxon>
    </lineage>
</organism>
<evidence type="ECO:0000313" key="2">
    <source>
        <dbReference type="EMBL" id="TCP25871.1"/>
    </source>
</evidence>